<feature type="region of interest" description="Disordered" evidence="5">
    <location>
        <begin position="918"/>
        <end position="984"/>
    </location>
</feature>
<dbReference type="GO" id="GO:0000329">
    <property type="term" value="C:fungal-type vacuole membrane"/>
    <property type="evidence" value="ECO:0007669"/>
    <property type="project" value="TreeGrafter"/>
</dbReference>
<dbReference type="Pfam" id="PF11916">
    <property type="entry name" value="Vac14_Fig4_bd"/>
    <property type="match status" value="1"/>
</dbReference>
<comment type="subcellular location">
    <subcellularLocation>
        <location evidence="1">Endomembrane system</location>
    </subcellularLocation>
</comment>
<evidence type="ECO:0000256" key="3">
    <source>
        <dbReference type="ARBA" id="ARBA00022737"/>
    </source>
</evidence>
<accession>A0A9W8TES4</accession>
<feature type="compositionally biased region" description="Polar residues" evidence="5">
    <location>
        <begin position="484"/>
        <end position="500"/>
    </location>
</feature>
<sequence length="984" mass="110003">MDNAVARQLIDKIYEKRKAAALDLEKQIRECHQQGEERRISQIIDQLVDMFSNTSNPLHIRNGGLIGLAGTAIALGVDVAPYMEKFVGPLLDCFVDPENRIRYFSAECLYNIAKVSKGEVLVYFNDIFDALSKLAADSELSVKNGAELLDRLLKDIVAESASVYIPLYPETEKVRDERNEAHGVLVPLPDSQPGDGAKKAFSLVHFIPLLRERIYVVSPFTRSYLVSWINVLDSVPELELITYLPEFLDGLLKYLSDPTEDVRVATENLLAAILRELRDVTVVSRQLQQQVKAKTPKTPVESTRRPDVDGEKLPDLTLENAERALYMLENDEQELSIHSSQMGQREEGPEIDYQDTGTWIPGQGVRVDYSAIVETLLQQLDSEHDEIQQSTALIWLAELLSFAHEVMIPFTPRLIPAILPNLAHHVSMIQSAAIRTNKLLSNVIQKIAISAGSNSDQSPSGKAYSSEQVAKITNTNGLYDHLQTIDTSTGSRTRTNTVDPSVTPRPPPTEVTSGPHSGSRSHSPVSFSSQSGVNGNLINSHQSEEGDPFDYQATVNELTIQFLSEFEETRVAALKWLIMLHQKAPKKILAMDDGTFPALLKTLSDSSEEVIKHDLQLLAQISSSSEETYFKAFMVNLLELFSTDRRLLETRGSLIIRQLCLNLNTERIYRTFAEIIEKEEDLEFASVIVQKLNIILITSPELAEFRKRLKSLETRQDGQALFTTLYRSWCHNAVAAFSLCLLAQAYEHASNLLHIFADLEITVPMLVQVDKLVQLIESPVFTYIRLQLLEPDRYPYLFKCLYGILMLLPQSTAFVSLRNRLNAVNSAGFLQIAPKPSAVGSLATRSKLGRDEIKWQELLLHFRSVQAKHEKARRQALGNDTSPILGFLDDKLNDPIDKIGRIPAGNRPLMRRRVTGELSMNNVPQPPLPQRSGALSPLNPKRVPAGLSGLMNSTAPPLPSNLNPASALTHAQKQRRPPMDLTRK</sequence>
<dbReference type="InterPro" id="IPR026825">
    <property type="entry name" value="Vac14"/>
</dbReference>
<name>A0A9W8TES4_9AGAR</name>
<feature type="compositionally biased region" description="Low complexity" evidence="5">
    <location>
        <begin position="513"/>
        <end position="533"/>
    </location>
</feature>
<dbReference type="PANTHER" id="PTHR16023">
    <property type="entry name" value="TAX1 BINDING PROTEIN-RELATED"/>
    <property type="match status" value="1"/>
</dbReference>
<proteinExistence type="inferred from homology"/>
<organism evidence="7 8">
    <name type="scientific">Agrocybe chaxingu</name>
    <dbReference type="NCBI Taxonomy" id="84603"/>
    <lineage>
        <taxon>Eukaryota</taxon>
        <taxon>Fungi</taxon>
        <taxon>Dikarya</taxon>
        <taxon>Basidiomycota</taxon>
        <taxon>Agaricomycotina</taxon>
        <taxon>Agaricomycetes</taxon>
        <taxon>Agaricomycetidae</taxon>
        <taxon>Agaricales</taxon>
        <taxon>Agaricineae</taxon>
        <taxon>Strophariaceae</taxon>
        <taxon>Agrocybe</taxon>
    </lineage>
</organism>
<protein>
    <recommendedName>
        <fullName evidence="6">Vacuolar protein 14 C-terminal Fig4-binding domain-containing protein</fullName>
    </recommendedName>
</protein>
<feature type="compositionally biased region" description="Polar residues" evidence="5">
    <location>
        <begin position="950"/>
        <end position="971"/>
    </location>
</feature>
<dbReference type="Pfam" id="PF12755">
    <property type="entry name" value="Vac14_Fab1_bd"/>
    <property type="match status" value="1"/>
</dbReference>
<keyword evidence="3" id="KW-0677">Repeat</keyword>
<dbReference type="InterPro" id="IPR016024">
    <property type="entry name" value="ARM-type_fold"/>
</dbReference>
<evidence type="ECO:0000259" key="6">
    <source>
        <dbReference type="Pfam" id="PF11916"/>
    </source>
</evidence>
<feature type="region of interest" description="Disordered" evidence="5">
    <location>
        <begin position="293"/>
        <end position="312"/>
    </location>
</feature>
<keyword evidence="4" id="KW-0472">Membrane</keyword>
<dbReference type="Proteomes" id="UP001148786">
    <property type="component" value="Unassembled WGS sequence"/>
</dbReference>
<dbReference type="EMBL" id="JANKHO010000060">
    <property type="protein sequence ID" value="KAJ3516290.1"/>
    <property type="molecule type" value="Genomic_DNA"/>
</dbReference>
<evidence type="ECO:0000313" key="8">
    <source>
        <dbReference type="Proteomes" id="UP001148786"/>
    </source>
</evidence>
<feature type="domain" description="Vacuolar protein 14 C-terminal Fig4-binding" evidence="6">
    <location>
        <begin position="646"/>
        <end position="824"/>
    </location>
</feature>
<dbReference type="Gene3D" id="1.25.10.10">
    <property type="entry name" value="Leucine-rich Repeat Variant"/>
    <property type="match status" value="3"/>
</dbReference>
<dbReference type="SUPFAM" id="SSF48371">
    <property type="entry name" value="ARM repeat"/>
    <property type="match status" value="1"/>
</dbReference>
<dbReference type="GO" id="GO:0006661">
    <property type="term" value="P:phosphatidylinositol biosynthetic process"/>
    <property type="evidence" value="ECO:0007669"/>
    <property type="project" value="InterPro"/>
</dbReference>
<dbReference type="GO" id="GO:0010008">
    <property type="term" value="C:endosome membrane"/>
    <property type="evidence" value="ECO:0007669"/>
    <property type="project" value="TreeGrafter"/>
</dbReference>
<gene>
    <name evidence="7" type="ORF">NLJ89_g1213</name>
</gene>
<evidence type="ECO:0000256" key="1">
    <source>
        <dbReference type="ARBA" id="ARBA00004308"/>
    </source>
</evidence>
<comment type="caution">
    <text evidence="7">The sequence shown here is derived from an EMBL/GenBank/DDBJ whole genome shotgun (WGS) entry which is preliminary data.</text>
</comment>
<evidence type="ECO:0000256" key="2">
    <source>
        <dbReference type="ARBA" id="ARBA00010225"/>
    </source>
</evidence>
<dbReference type="PANTHER" id="PTHR16023:SF0">
    <property type="entry name" value="PROTEIN VAC14 HOMOLOG"/>
    <property type="match status" value="1"/>
</dbReference>
<dbReference type="AlphaFoldDB" id="A0A9W8TES4"/>
<evidence type="ECO:0000256" key="4">
    <source>
        <dbReference type="ARBA" id="ARBA00023136"/>
    </source>
</evidence>
<comment type="similarity">
    <text evidence="2">Belongs to the VAC14 family.</text>
</comment>
<evidence type="ECO:0000256" key="5">
    <source>
        <dbReference type="SAM" id="MobiDB-lite"/>
    </source>
</evidence>
<dbReference type="InterPro" id="IPR011989">
    <property type="entry name" value="ARM-like"/>
</dbReference>
<dbReference type="OrthoDB" id="5574975at2759"/>
<keyword evidence="8" id="KW-1185">Reference proteome</keyword>
<evidence type="ECO:0000313" key="7">
    <source>
        <dbReference type="EMBL" id="KAJ3516290.1"/>
    </source>
</evidence>
<dbReference type="InterPro" id="IPR021841">
    <property type="entry name" value="VAC14_Fig4p-bd"/>
</dbReference>
<feature type="region of interest" description="Disordered" evidence="5">
    <location>
        <begin position="482"/>
        <end position="548"/>
    </location>
</feature>
<dbReference type="GO" id="GO:0070772">
    <property type="term" value="C:PAS complex"/>
    <property type="evidence" value="ECO:0007669"/>
    <property type="project" value="InterPro"/>
</dbReference>
<reference evidence="7" key="1">
    <citation type="submission" date="2022-07" db="EMBL/GenBank/DDBJ databases">
        <title>Genome Sequence of Agrocybe chaxingu.</title>
        <authorList>
            <person name="Buettner E."/>
        </authorList>
    </citation>
    <scope>NUCLEOTIDE SEQUENCE</scope>
    <source>
        <strain evidence="7">MP-N11</strain>
    </source>
</reference>
<feature type="compositionally biased region" description="Basic and acidic residues" evidence="5">
    <location>
        <begin position="302"/>
        <end position="312"/>
    </location>
</feature>